<dbReference type="NCBIfam" id="TIGR01509">
    <property type="entry name" value="HAD-SF-IA-v3"/>
    <property type="match status" value="1"/>
</dbReference>
<reference evidence="1" key="2">
    <citation type="submission" date="2023-02" db="EMBL/GenBank/DDBJ databases">
        <authorList>
            <person name="Sun Q."/>
            <person name="Mori K."/>
        </authorList>
    </citation>
    <scope>NUCLEOTIDE SEQUENCE</scope>
    <source>
        <strain evidence="1">NBRC 112290</strain>
    </source>
</reference>
<dbReference type="EMBL" id="BSUM01000001">
    <property type="protein sequence ID" value="GMA31106.1"/>
    <property type="molecule type" value="Genomic_DNA"/>
</dbReference>
<evidence type="ECO:0008006" key="3">
    <source>
        <dbReference type="Google" id="ProtNLM"/>
    </source>
</evidence>
<dbReference type="InterPro" id="IPR023214">
    <property type="entry name" value="HAD_sf"/>
</dbReference>
<proteinExistence type="predicted"/>
<sequence length="182" mass="18515">MGKALPDSAEILVGRGVDLTPAQVVEHLVGVVNARVAEVGPDWRPGARELVADVAAAGVPQAIVTMSYRVQAELIASLLPPGAIHVVVAGDMVTRGKPDPEAYLTAADLLGVDITRCIAVEDSATGSAAAVASGAATVVVPHMLELPASERYARTETLLGLGLADLVALTGPLDAARERTGA</sequence>
<evidence type="ECO:0000313" key="1">
    <source>
        <dbReference type="EMBL" id="GMA31106.1"/>
    </source>
</evidence>
<dbReference type="CDD" id="cd07505">
    <property type="entry name" value="HAD_BPGM-like"/>
    <property type="match status" value="1"/>
</dbReference>
<comment type="caution">
    <text evidence="1">The sequence shown here is derived from an EMBL/GenBank/DDBJ whole genome shotgun (WGS) entry which is preliminary data.</text>
</comment>
<keyword evidence="2" id="KW-1185">Reference proteome</keyword>
<dbReference type="Pfam" id="PF00702">
    <property type="entry name" value="Hydrolase"/>
    <property type="match status" value="1"/>
</dbReference>
<dbReference type="PANTHER" id="PTHR18901">
    <property type="entry name" value="2-DEOXYGLUCOSE-6-PHOSPHATE PHOSPHATASE 2"/>
    <property type="match status" value="1"/>
</dbReference>
<dbReference type="AlphaFoldDB" id="A0AA37UQG3"/>
<dbReference type="PANTHER" id="PTHR18901:SF38">
    <property type="entry name" value="PSEUDOURIDINE-5'-PHOSPHATASE"/>
    <property type="match status" value="1"/>
</dbReference>
<accession>A0AA37UQG3</accession>
<dbReference type="InterPro" id="IPR036412">
    <property type="entry name" value="HAD-like_sf"/>
</dbReference>
<dbReference type="Gene3D" id="3.40.50.1000">
    <property type="entry name" value="HAD superfamily/HAD-like"/>
    <property type="match status" value="1"/>
</dbReference>
<gene>
    <name evidence="1" type="ORF">GCM10025875_10980</name>
</gene>
<organism evidence="1 2">
    <name type="scientific">Litorihabitans aurantiacus</name>
    <dbReference type="NCBI Taxonomy" id="1930061"/>
    <lineage>
        <taxon>Bacteria</taxon>
        <taxon>Bacillati</taxon>
        <taxon>Actinomycetota</taxon>
        <taxon>Actinomycetes</taxon>
        <taxon>Micrococcales</taxon>
        <taxon>Beutenbergiaceae</taxon>
        <taxon>Litorihabitans</taxon>
    </lineage>
</organism>
<name>A0AA37UQG3_9MICO</name>
<reference evidence="1" key="1">
    <citation type="journal article" date="2014" name="Int. J. Syst. Evol. Microbiol.">
        <title>Complete genome sequence of Corynebacterium casei LMG S-19264T (=DSM 44701T), isolated from a smear-ripened cheese.</title>
        <authorList>
            <consortium name="US DOE Joint Genome Institute (JGI-PGF)"/>
            <person name="Walter F."/>
            <person name="Albersmeier A."/>
            <person name="Kalinowski J."/>
            <person name="Ruckert C."/>
        </authorList>
    </citation>
    <scope>NUCLEOTIDE SEQUENCE</scope>
    <source>
        <strain evidence="1">NBRC 112290</strain>
    </source>
</reference>
<evidence type="ECO:0000313" key="2">
    <source>
        <dbReference type="Proteomes" id="UP001157161"/>
    </source>
</evidence>
<protein>
    <recommendedName>
        <fullName evidence="3">HAD-IA family hydrolase</fullName>
    </recommendedName>
</protein>
<dbReference type="SUPFAM" id="SSF56784">
    <property type="entry name" value="HAD-like"/>
    <property type="match status" value="1"/>
</dbReference>
<dbReference type="RefSeq" id="WP_284249958.1">
    <property type="nucleotide sequence ID" value="NZ_BSUM01000001.1"/>
</dbReference>
<dbReference type="InterPro" id="IPR006439">
    <property type="entry name" value="HAD-SF_hydro_IA"/>
</dbReference>
<dbReference type="Proteomes" id="UP001157161">
    <property type="component" value="Unassembled WGS sequence"/>
</dbReference>